<dbReference type="InParanoid" id="K9U4U7"/>
<keyword evidence="1" id="KW-0472">Membrane</keyword>
<evidence type="ECO:0000313" key="2">
    <source>
        <dbReference type="EMBL" id="AFY89830.1"/>
    </source>
</evidence>
<accession>K9U4U7</accession>
<dbReference type="Proteomes" id="UP000010384">
    <property type="component" value="Chromosome"/>
</dbReference>
<protein>
    <submittedName>
        <fullName evidence="2">Uncharacterized protein</fullName>
    </submittedName>
</protein>
<proteinExistence type="predicted"/>
<dbReference type="AlphaFoldDB" id="K9U4U7"/>
<evidence type="ECO:0000313" key="3">
    <source>
        <dbReference type="Proteomes" id="UP000010384"/>
    </source>
</evidence>
<organism evidence="2 3">
    <name type="scientific">Chroococcidiopsis thermalis (strain PCC 7203)</name>
    <dbReference type="NCBI Taxonomy" id="251229"/>
    <lineage>
        <taxon>Bacteria</taxon>
        <taxon>Bacillati</taxon>
        <taxon>Cyanobacteriota</taxon>
        <taxon>Cyanophyceae</taxon>
        <taxon>Chroococcidiopsidales</taxon>
        <taxon>Chroococcidiopsidaceae</taxon>
        <taxon>Chroococcidiopsis</taxon>
    </lineage>
</organism>
<feature type="transmembrane region" description="Helical" evidence="1">
    <location>
        <begin position="30"/>
        <end position="54"/>
    </location>
</feature>
<sequence length="56" mass="6275">MLPLWVMHLRVAMQKHTPAGFSGRICYQLIFVKAIATISLLAWTGIVICGRLIAYT</sequence>
<dbReference type="KEGG" id="cthe:Chro_4436"/>
<evidence type="ECO:0000256" key="1">
    <source>
        <dbReference type="SAM" id="Phobius"/>
    </source>
</evidence>
<reference evidence="2 3" key="1">
    <citation type="submission" date="2012-06" db="EMBL/GenBank/DDBJ databases">
        <title>Finished chromosome of genome of Chroococcidiopsis thermalis PCC 7203.</title>
        <authorList>
            <consortium name="US DOE Joint Genome Institute"/>
            <person name="Gugger M."/>
            <person name="Coursin T."/>
            <person name="Rippka R."/>
            <person name="Tandeau De Marsac N."/>
            <person name="Huntemann M."/>
            <person name="Wei C.-L."/>
            <person name="Han J."/>
            <person name="Detter J.C."/>
            <person name="Han C."/>
            <person name="Tapia R."/>
            <person name="Davenport K."/>
            <person name="Daligault H."/>
            <person name="Erkkila T."/>
            <person name="Gu W."/>
            <person name="Munk A.C.C."/>
            <person name="Teshima H."/>
            <person name="Xu Y."/>
            <person name="Chain P."/>
            <person name="Chen A."/>
            <person name="Krypides N."/>
            <person name="Mavromatis K."/>
            <person name="Markowitz V."/>
            <person name="Szeto E."/>
            <person name="Ivanova N."/>
            <person name="Mikhailova N."/>
            <person name="Ovchinnikova G."/>
            <person name="Pagani I."/>
            <person name="Pati A."/>
            <person name="Goodwin L."/>
            <person name="Peters L."/>
            <person name="Pitluck S."/>
            <person name="Woyke T."/>
            <person name="Kerfeld C."/>
        </authorList>
    </citation>
    <scope>NUCLEOTIDE SEQUENCE [LARGE SCALE GENOMIC DNA]</scope>
    <source>
        <strain evidence="2 3">PCC 7203</strain>
    </source>
</reference>
<dbReference type="EMBL" id="CP003597">
    <property type="protein sequence ID" value="AFY89830.1"/>
    <property type="molecule type" value="Genomic_DNA"/>
</dbReference>
<keyword evidence="1" id="KW-0812">Transmembrane</keyword>
<keyword evidence="1" id="KW-1133">Transmembrane helix</keyword>
<gene>
    <name evidence="2" type="ORF">Chro_4436</name>
</gene>
<dbReference type="HOGENOM" id="CLU_3005831_0_0_3"/>
<dbReference type="RefSeq" id="WP_015156370.1">
    <property type="nucleotide sequence ID" value="NC_019695.1"/>
</dbReference>
<dbReference type="STRING" id="251229.Chro_4436"/>
<name>K9U4U7_CHRTP</name>
<keyword evidence="3" id="KW-1185">Reference proteome</keyword>